<accession>A0AAV9K3B0</accession>
<dbReference type="AlphaFoldDB" id="A0AAV9K3B0"/>
<protein>
    <submittedName>
        <fullName evidence="1">Uncharacterized protein</fullName>
    </submittedName>
</protein>
<name>A0AAV9K3B0_9SOLN</name>
<dbReference type="Proteomes" id="UP001311915">
    <property type="component" value="Unassembled WGS sequence"/>
</dbReference>
<proteinExistence type="predicted"/>
<organism evidence="1 2">
    <name type="scientific">Solanum pinnatisectum</name>
    <name type="common">tansyleaf nightshade</name>
    <dbReference type="NCBI Taxonomy" id="50273"/>
    <lineage>
        <taxon>Eukaryota</taxon>
        <taxon>Viridiplantae</taxon>
        <taxon>Streptophyta</taxon>
        <taxon>Embryophyta</taxon>
        <taxon>Tracheophyta</taxon>
        <taxon>Spermatophyta</taxon>
        <taxon>Magnoliopsida</taxon>
        <taxon>eudicotyledons</taxon>
        <taxon>Gunneridae</taxon>
        <taxon>Pentapetalae</taxon>
        <taxon>asterids</taxon>
        <taxon>lamiids</taxon>
        <taxon>Solanales</taxon>
        <taxon>Solanaceae</taxon>
        <taxon>Solanoideae</taxon>
        <taxon>Solaneae</taxon>
        <taxon>Solanum</taxon>
    </lineage>
</organism>
<comment type="caution">
    <text evidence="1">The sequence shown here is derived from an EMBL/GenBank/DDBJ whole genome shotgun (WGS) entry which is preliminary data.</text>
</comment>
<evidence type="ECO:0000313" key="2">
    <source>
        <dbReference type="Proteomes" id="UP001311915"/>
    </source>
</evidence>
<reference evidence="1 2" key="1">
    <citation type="submission" date="2023-10" db="EMBL/GenBank/DDBJ databases">
        <title>Genome-Wide Identification Analysis in wild type Solanum Pinnatisectum Reveals Some Genes Defensing Phytophthora Infestans.</title>
        <authorList>
            <person name="Sun C."/>
        </authorList>
    </citation>
    <scope>NUCLEOTIDE SEQUENCE [LARGE SCALE GENOMIC DNA]</scope>
    <source>
        <strain evidence="1">LQN</strain>
        <tissue evidence="1">Leaf</tissue>
    </source>
</reference>
<keyword evidence="2" id="KW-1185">Reference proteome</keyword>
<sequence>MSISLEALAMMGGDYVKDGISFEEHEKYEEQVPPYLLVDDQEDEYEKYEEQVPPYLLVDDQEDEYEKFFSKKKNIYQENLPTKKLYEHSFSSRQEFLRKRENNDELLAPRLEKGKQKKPLIEKHINFWEVLKKKDLSSFLETSRNNHCIMSS</sequence>
<evidence type="ECO:0000313" key="1">
    <source>
        <dbReference type="EMBL" id="KAK4707815.1"/>
    </source>
</evidence>
<dbReference type="EMBL" id="JAWPEI010000012">
    <property type="protein sequence ID" value="KAK4707815.1"/>
    <property type="molecule type" value="Genomic_DNA"/>
</dbReference>
<gene>
    <name evidence="1" type="ORF">R3W88_028740</name>
</gene>